<dbReference type="EMBL" id="JANPWZ010003689">
    <property type="protein sequence ID" value="KAJ3551634.1"/>
    <property type="molecule type" value="Genomic_DNA"/>
</dbReference>
<keyword evidence="2" id="KW-1185">Reference proteome</keyword>
<accession>A0A9W8TFY3</accession>
<comment type="caution">
    <text evidence="1">The sequence shown here is derived from an EMBL/GenBank/DDBJ whole genome shotgun (WGS) entry which is preliminary data.</text>
</comment>
<protein>
    <submittedName>
        <fullName evidence="1">Uncharacterized protein</fullName>
    </submittedName>
</protein>
<organism evidence="1 2">
    <name type="scientific">Xylaria arbuscula</name>
    <dbReference type="NCBI Taxonomy" id="114810"/>
    <lineage>
        <taxon>Eukaryota</taxon>
        <taxon>Fungi</taxon>
        <taxon>Dikarya</taxon>
        <taxon>Ascomycota</taxon>
        <taxon>Pezizomycotina</taxon>
        <taxon>Sordariomycetes</taxon>
        <taxon>Xylariomycetidae</taxon>
        <taxon>Xylariales</taxon>
        <taxon>Xylariaceae</taxon>
        <taxon>Xylaria</taxon>
    </lineage>
</organism>
<dbReference type="Proteomes" id="UP001148614">
    <property type="component" value="Unassembled WGS sequence"/>
</dbReference>
<proteinExistence type="predicted"/>
<reference evidence="1" key="1">
    <citation type="submission" date="2022-07" db="EMBL/GenBank/DDBJ databases">
        <title>Genome Sequence of Xylaria arbuscula.</title>
        <authorList>
            <person name="Buettner E."/>
        </authorList>
    </citation>
    <scope>NUCLEOTIDE SEQUENCE</scope>
    <source>
        <strain evidence="1">VT107</strain>
    </source>
</reference>
<dbReference type="AlphaFoldDB" id="A0A9W8TFY3"/>
<gene>
    <name evidence="1" type="ORF">NPX13_g11316</name>
</gene>
<sequence>MTPEQERSISAQERVVDGIFQKIFRYNGLVYTEYNAEEMTRLVHTNCLAAMDPDSPIIRRFVNECKHYLKQDFTTMDIRDIKVAVDQLFSRLDEMFFFGILSRRVTIAEGIDTSTTLVRLNVLDTQNPYYNQPGYEFPSAFHASQNLLSWPQPATIMIFLQLSNRRTRFDDILSALIYGTTKAFLNLSDPRHPKHQDWLRKGTMLQWLDTFISNRLGDIMPEIKETMAWGIYSTGKYINNYKIRNGEVEGVDDDEPEKCKPRGWKKFWKLH</sequence>
<name>A0A9W8TFY3_9PEZI</name>
<evidence type="ECO:0000313" key="1">
    <source>
        <dbReference type="EMBL" id="KAJ3551634.1"/>
    </source>
</evidence>
<evidence type="ECO:0000313" key="2">
    <source>
        <dbReference type="Proteomes" id="UP001148614"/>
    </source>
</evidence>